<dbReference type="RefSeq" id="WP_186769889.1">
    <property type="nucleotide sequence ID" value="NZ_JACOMF010000006.1"/>
</dbReference>
<proteinExistence type="predicted"/>
<organism evidence="2 3">
    <name type="scientific">Siccirubricoccus deserti</name>
    <dbReference type="NCBI Taxonomy" id="2013562"/>
    <lineage>
        <taxon>Bacteria</taxon>
        <taxon>Pseudomonadati</taxon>
        <taxon>Pseudomonadota</taxon>
        <taxon>Alphaproteobacteria</taxon>
        <taxon>Acetobacterales</taxon>
        <taxon>Roseomonadaceae</taxon>
        <taxon>Siccirubricoccus</taxon>
    </lineage>
</organism>
<protein>
    <submittedName>
        <fullName evidence="2">Nuclear transport factor 2 family protein</fullName>
    </submittedName>
</protein>
<name>A0A9X0QWB5_9PROT</name>
<evidence type="ECO:0000313" key="3">
    <source>
        <dbReference type="Proteomes" id="UP000600101"/>
    </source>
</evidence>
<gene>
    <name evidence="2" type="ORF">H7965_07205</name>
</gene>
<evidence type="ECO:0000313" key="2">
    <source>
        <dbReference type="EMBL" id="MBC4015111.1"/>
    </source>
</evidence>
<dbReference type="AlphaFoldDB" id="A0A9X0QWB5"/>
<evidence type="ECO:0000259" key="1">
    <source>
        <dbReference type="Pfam" id="PF12680"/>
    </source>
</evidence>
<dbReference type="Gene3D" id="3.10.450.50">
    <property type="match status" value="1"/>
</dbReference>
<reference evidence="2" key="1">
    <citation type="submission" date="2020-08" db="EMBL/GenBank/DDBJ databases">
        <authorList>
            <person name="Hu Y."/>
            <person name="Nguyen S.V."/>
            <person name="Li F."/>
            <person name="Fanning S."/>
        </authorList>
    </citation>
    <scope>NUCLEOTIDE SEQUENCE</scope>
    <source>
        <strain evidence="2">SYSU D8009</strain>
    </source>
</reference>
<comment type="caution">
    <text evidence="2">The sequence shown here is derived from an EMBL/GenBank/DDBJ whole genome shotgun (WGS) entry which is preliminary data.</text>
</comment>
<dbReference type="Proteomes" id="UP000600101">
    <property type="component" value="Unassembled WGS sequence"/>
</dbReference>
<keyword evidence="3" id="KW-1185">Reference proteome</keyword>
<dbReference type="InterPro" id="IPR037401">
    <property type="entry name" value="SnoaL-like"/>
</dbReference>
<dbReference type="EMBL" id="JACOMF010000006">
    <property type="protein sequence ID" value="MBC4015111.1"/>
    <property type="molecule type" value="Genomic_DNA"/>
</dbReference>
<dbReference type="Pfam" id="PF12680">
    <property type="entry name" value="SnoaL_2"/>
    <property type="match status" value="1"/>
</dbReference>
<dbReference type="SUPFAM" id="SSF54427">
    <property type="entry name" value="NTF2-like"/>
    <property type="match status" value="1"/>
</dbReference>
<sequence>MASHDAAIDRYIACWNEVDPVRRRALIAETFTEAARYVDPMLEGEGHAGIDALIAAAQAHFPGARFRRRGHADAHHDRLRFAWELGPEGAAAVAGGTDLAVVAADGRLASVTGFLDFAPQG</sequence>
<feature type="domain" description="SnoaL-like" evidence="1">
    <location>
        <begin position="9"/>
        <end position="110"/>
    </location>
</feature>
<dbReference type="InterPro" id="IPR032710">
    <property type="entry name" value="NTF2-like_dom_sf"/>
</dbReference>
<accession>A0A9X0QWB5</accession>